<protein>
    <submittedName>
        <fullName evidence="1">Uncharacterized protein</fullName>
    </submittedName>
</protein>
<evidence type="ECO:0000313" key="1">
    <source>
        <dbReference type="EMBL" id="QJA78945.1"/>
    </source>
</evidence>
<dbReference type="EMBL" id="MT143026">
    <property type="protein sequence ID" value="QJA91958.1"/>
    <property type="molecule type" value="Genomic_DNA"/>
</dbReference>
<reference evidence="1" key="1">
    <citation type="submission" date="2020-03" db="EMBL/GenBank/DDBJ databases">
        <title>The deep terrestrial virosphere.</title>
        <authorList>
            <person name="Holmfeldt K."/>
            <person name="Nilsson E."/>
            <person name="Simone D."/>
            <person name="Lopez-Fernandez M."/>
            <person name="Wu X."/>
            <person name="de Brujin I."/>
            <person name="Lundin D."/>
            <person name="Andersson A."/>
            <person name="Bertilsson S."/>
            <person name="Dopson M."/>
        </authorList>
    </citation>
    <scope>NUCLEOTIDE SEQUENCE</scope>
    <source>
        <strain evidence="1">MM415A00966</strain>
        <strain evidence="2">MM415B03226</strain>
    </source>
</reference>
<dbReference type="EMBL" id="MT142360">
    <property type="protein sequence ID" value="QJA78945.1"/>
    <property type="molecule type" value="Genomic_DNA"/>
</dbReference>
<organism evidence="1">
    <name type="scientific">viral metagenome</name>
    <dbReference type="NCBI Taxonomy" id="1070528"/>
    <lineage>
        <taxon>unclassified sequences</taxon>
        <taxon>metagenomes</taxon>
        <taxon>organismal metagenomes</taxon>
    </lineage>
</organism>
<proteinExistence type="predicted"/>
<accession>A0A6M3KBC7</accession>
<evidence type="ECO:0000313" key="2">
    <source>
        <dbReference type="EMBL" id="QJA91958.1"/>
    </source>
</evidence>
<dbReference type="AlphaFoldDB" id="A0A6M3KBC7"/>
<sequence length="154" mass="17661">MILKTTNKLVIDYRAREWCKMPYPDHPKGCPNYDKKEGCPTSVQLVEDYFDLTKDHYFVVVQFDLGSHIEKMKGKHPKWSDRQARCVLYWQGSVNKILKEECKLHTFQQAGLLSNLCPEAMGVNVIKTCKALGLPIKPRPTDTVFKVAMLGAMK</sequence>
<name>A0A6M3KBC7_9ZZZZ</name>
<gene>
    <name evidence="1" type="ORF">MM415A00966_0014</name>
    <name evidence="2" type="ORF">MM415B03226_0014</name>
</gene>